<reference evidence="3" key="4">
    <citation type="submission" date="2023-01" db="EMBL/GenBank/DDBJ databases">
        <title>Draft genome sequence of Methylobacterium oxalidis strain NBRC 107715.</title>
        <authorList>
            <person name="Sun Q."/>
            <person name="Mori K."/>
        </authorList>
    </citation>
    <scope>NUCLEOTIDE SEQUENCE</scope>
    <source>
        <strain evidence="3">NBRC 107715</strain>
    </source>
</reference>
<name>A0A512J1H2_9HYPH</name>
<comment type="caution">
    <text evidence="2">The sequence shown here is derived from an EMBL/GenBank/DDBJ whole genome shotgun (WGS) entry which is preliminary data.</text>
</comment>
<evidence type="ECO:0000259" key="1">
    <source>
        <dbReference type="Pfam" id="PF14082"/>
    </source>
</evidence>
<dbReference type="EMBL" id="BSPK01000008">
    <property type="protein sequence ID" value="GLS62401.1"/>
    <property type="molecule type" value="Genomic_DNA"/>
</dbReference>
<dbReference type="InterPro" id="IPR025359">
    <property type="entry name" value="SduA_C"/>
</dbReference>
<feature type="domain" description="Shedu protein SduA C-terminal" evidence="1">
    <location>
        <begin position="198"/>
        <end position="344"/>
    </location>
</feature>
<reference evidence="5" key="2">
    <citation type="journal article" date="2019" name="Int. J. Syst. Evol. Microbiol.">
        <title>The Global Catalogue of Microorganisms (GCM) 10K type strain sequencing project: providing services to taxonomists for standard genome sequencing and annotation.</title>
        <authorList>
            <consortium name="The Broad Institute Genomics Platform"/>
            <consortium name="The Broad Institute Genome Sequencing Center for Infectious Disease"/>
            <person name="Wu L."/>
            <person name="Ma J."/>
        </authorList>
    </citation>
    <scope>NUCLEOTIDE SEQUENCE [LARGE SCALE GENOMIC DNA]</scope>
    <source>
        <strain evidence="5">NBRC 107715</strain>
    </source>
</reference>
<evidence type="ECO:0000313" key="4">
    <source>
        <dbReference type="Proteomes" id="UP000321960"/>
    </source>
</evidence>
<dbReference type="AlphaFoldDB" id="A0A512J1H2"/>
<keyword evidence="5" id="KW-1185">Reference proteome</keyword>
<dbReference type="Proteomes" id="UP000321960">
    <property type="component" value="Unassembled WGS sequence"/>
</dbReference>
<organism evidence="2 4">
    <name type="scientific">Methylobacterium oxalidis</name>
    <dbReference type="NCBI Taxonomy" id="944322"/>
    <lineage>
        <taxon>Bacteria</taxon>
        <taxon>Pseudomonadati</taxon>
        <taxon>Pseudomonadota</taxon>
        <taxon>Alphaproteobacteria</taxon>
        <taxon>Hyphomicrobiales</taxon>
        <taxon>Methylobacteriaceae</taxon>
        <taxon>Methylobacterium</taxon>
    </lineage>
</organism>
<dbReference type="Proteomes" id="UP001156856">
    <property type="component" value="Unassembled WGS sequence"/>
</dbReference>
<sequence>MPPERIVEPTKVYVDERDPTINPNVLGRKEVVLKDGQKDRSKVRRIARLTSVRDRHTGEHHHDALSIKTIALSKEACTVDLTRSVQLDGEETNRLADFLAAARSGALPPSTGGYIVMPTRGGPKDVMQALRDLAAPDRLDALTMLLREASEKPDVLGALVSRLARDDGFIEKAAAAMNLAVYREVVDRFEAMIEAPDTSEGDFQALLERHPWLFGSEYSCILDRRRWTRDEIADFVPRRTTDGRVELIEIKTPLKGKALFTFDTSHKVWAPGSDLTRVVAQAENYLEKLDRNRDSILANDGEDVTKMRARIIIGRDLNDDQRSALRRHNGHLHRIEILTFDALLAIARRVLRHFEEAQKV</sequence>
<reference evidence="2 4" key="3">
    <citation type="submission" date="2019-07" db="EMBL/GenBank/DDBJ databases">
        <title>Whole genome shotgun sequence of Methylobacterium oxalidis NBRC 107715.</title>
        <authorList>
            <person name="Hosoyama A."/>
            <person name="Uohara A."/>
            <person name="Ohji S."/>
            <person name="Ichikawa N."/>
        </authorList>
    </citation>
    <scope>NUCLEOTIDE SEQUENCE [LARGE SCALE GENOMIC DNA]</scope>
    <source>
        <strain evidence="2 4">NBRC 107715</strain>
    </source>
</reference>
<accession>A0A512J1H2</accession>
<evidence type="ECO:0000313" key="2">
    <source>
        <dbReference type="EMBL" id="GEP03818.1"/>
    </source>
</evidence>
<dbReference type="EMBL" id="BJZU01000028">
    <property type="protein sequence ID" value="GEP03818.1"/>
    <property type="molecule type" value="Genomic_DNA"/>
</dbReference>
<protein>
    <recommendedName>
        <fullName evidence="1">Shedu protein SduA C-terminal domain-containing protein</fullName>
    </recommendedName>
</protein>
<proteinExistence type="predicted"/>
<dbReference type="Pfam" id="PF14082">
    <property type="entry name" value="SduA_C"/>
    <property type="match status" value="1"/>
</dbReference>
<evidence type="ECO:0000313" key="3">
    <source>
        <dbReference type="EMBL" id="GLS62401.1"/>
    </source>
</evidence>
<evidence type="ECO:0000313" key="5">
    <source>
        <dbReference type="Proteomes" id="UP001156856"/>
    </source>
</evidence>
<reference evidence="3" key="1">
    <citation type="journal article" date="2014" name="Int. J. Syst. Evol. Microbiol.">
        <title>Complete genome of a new Firmicutes species belonging to the dominant human colonic microbiota ('Ruminococcus bicirculans') reveals two chromosomes and a selective capacity to utilize plant glucans.</title>
        <authorList>
            <consortium name="NISC Comparative Sequencing Program"/>
            <person name="Wegmann U."/>
            <person name="Louis P."/>
            <person name="Goesmann A."/>
            <person name="Henrissat B."/>
            <person name="Duncan S.H."/>
            <person name="Flint H.J."/>
        </authorList>
    </citation>
    <scope>NUCLEOTIDE SEQUENCE</scope>
    <source>
        <strain evidence="3">NBRC 107715</strain>
    </source>
</reference>
<gene>
    <name evidence="3" type="ORF">GCM10007888_07820</name>
    <name evidence="2" type="ORF">MOX02_18560</name>
</gene>